<organism evidence="1 2">
    <name type="scientific">Spirosoma liriopis</name>
    <dbReference type="NCBI Taxonomy" id="2937440"/>
    <lineage>
        <taxon>Bacteria</taxon>
        <taxon>Pseudomonadati</taxon>
        <taxon>Bacteroidota</taxon>
        <taxon>Cytophagia</taxon>
        <taxon>Cytophagales</taxon>
        <taxon>Cytophagaceae</taxon>
        <taxon>Spirosoma</taxon>
    </lineage>
</organism>
<sequence length="106" mass="12655">MRAIVDTFEHDEWVIQEWKVRFLLSEKQLHFIKKHSTVFNWYEDQLIADTWEEKLKICFNSIHKFYRTFGVLPQVGDRLFDEDTGLLILDRSIDGGLMTVTFTLSN</sequence>
<dbReference type="EMBL" id="JALPRF010000003">
    <property type="protein sequence ID" value="MCK8494560.1"/>
    <property type="molecule type" value="Genomic_DNA"/>
</dbReference>
<protein>
    <submittedName>
        <fullName evidence="1">Uncharacterized protein</fullName>
    </submittedName>
</protein>
<gene>
    <name evidence="1" type="ORF">M0L20_22015</name>
</gene>
<accession>A0ABT0HRE6</accession>
<comment type="caution">
    <text evidence="1">The sequence shown here is derived from an EMBL/GenBank/DDBJ whole genome shotgun (WGS) entry which is preliminary data.</text>
</comment>
<evidence type="ECO:0000313" key="1">
    <source>
        <dbReference type="EMBL" id="MCK8494560.1"/>
    </source>
</evidence>
<reference evidence="1 2" key="1">
    <citation type="submission" date="2022-04" db="EMBL/GenBank/DDBJ databases">
        <title>Spirosoma sp. strain RP8 genome sequencing and assembly.</title>
        <authorList>
            <person name="Jung Y."/>
        </authorList>
    </citation>
    <scope>NUCLEOTIDE SEQUENCE [LARGE SCALE GENOMIC DNA]</scope>
    <source>
        <strain evidence="1 2">RP8</strain>
    </source>
</reference>
<proteinExistence type="predicted"/>
<dbReference type="Proteomes" id="UP001202180">
    <property type="component" value="Unassembled WGS sequence"/>
</dbReference>
<keyword evidence="2" id="KW-1185">Reference proteome</keyword>
<dbReference type="RefSeq" id="WP_232558760.1">
    <property type="nucleotide sequence ID" value="NZ_JALPRF010000003.1"/>
</dbReference>
<name>A0ABT0HRE6_9BACT</name>
<evidence type="ECO:0000313" key="2">
    <source>
        <dbReference type="Proteomes" id="UP001202180"/>
    </source>
</evidence>